<name>A0AA39TJI9_9AGAR</name>
<feature type="compositionally biased region" description="Low complexity" evidence="1">
    <location>
        <begin position="492"/>
        <end position="507"/>
    </location>
</feature>
<feature type="region of interest" description="Disordered" evidence="1">
    <location>
        <begin position="1184"/>
        <end position="1280"/>
    </location>
</feature>
<feature type="region of interest" description="Disordered" evidence="1">
    <location>
        <begin position="116"/>
        <end position="1016"/>
    </location>
</feature>
<accession>A0AA39TJI9</accession>
<reference evidence="2" key="1">
    <citation type="submission" date="2023-06" db="EMBL/GenBank/DDBJ databases">
        <authorList>
            <consortium name="Lawrence Berkeley National Laboratory"/>
            <person name="Ahrendt S."/>
            <person name="Sahu N."/>
            <person name="Indic B."/>
            <person name="Wong-Bajracharya J."/>
            <person name="Merenyi Z."/>
            <person name="Ke H.-M."/>
            <person name="Monk M."/>
            <person name="Kocsube S."/>
            <person name="Drula E."/>
            <person name="Lipzen A."/>
            <person name="Balint B."/>
            <person name="Henrissat B."/>
            <person name="Andreopoulos B."/>
            <person name="Martin F.M."/>
            <person name="Harder C.B."/>
            <person name="Rigling D."/>
            <person name="Ford K.L."/>
            <person name="Foster G.D."/>
            <person name="Pangilinan J."/>
            <person name="Papanicolaou A."/>
            <person name="Barry K."/>
            <person name="LaButti K."/>
            <person name="Viragh M."/>
            <person name="Koriabine M."/>
            <person name="Yan M."/>
            <person name="Riley R."/>
            <person name="Champramary S."/>
            <person name="Plett K.L."/>
            <person name="Tsai I.J."/>
            <person name="Slot J."/>
            <person name="Sipos G."/>
            <person name="Plett J."/>
            <person name="Nagy L.G."/>
            <person name="Grigoriev I.V."/>
        </authorList>
    </citation>
    <scope>NUCLEOTIDE SEQUENCE</scope>
    <source>
        <strain evidence="2">HWK02</strain>
    </source>
</reference>
<feature type="compositionally biased region" description="Polar residues" evidence="1">
    <location>
        <begin position="148"/>
        <end position="165"/>
    </location>
</feature>
<feature type="compositionally biased region" description="Low complexity" evidence="1">
    <location>
        <begin position="814"/>
        <end position="826"/>
    </location>
</feature>
<dbReference type="AlphaFoldDB" id="A0AA39TJI9"/>
<evidence type="ECO:0000313" key="3">
    <source>
        <dbReference type="Proteomes" id="UP001175228"/>
    </source>
</evidence>
<protein>
    <submittedName>
        <fullName evidence="2">Uncharacterized protein</fullName>
    </submittedName>
</protein>
<comment type="caution">
    <text evidence="2">The sequence shown here is derived from an EMBL/GenBank/DDBJ whole genome shotgun (WGS) entry which is preliminary data.</text>
</comment>
<keyword evidence="3" id="KW-1185">Reference proteome</keyword>
<feature type="compositionally biased region" description="Polar residues" evidence="1">
    <location>
        <begin position="172"/>
        <end position="181"/>
    </location>
</feature>
<feature type="compositionally biased region" description="Low complexity" evidence="1">
    <location>
        <begin position="527"/>
        <end position="550"/>
    </location>
</feature>
<dbReference type="EMBL" id="JAUEPU010000033">
    <property type="protein sequence ID" value="KAK0491816.1"/>
    <property type="molecule type" value="Genomic_DNA"/>
</dbReference>
<gene>
    <name evidence="2" type="ORF">EDD18DRAFT_541324</name>
</gene>
<feature type="compositionally biased region" description="Acidic residues" evidence="1">
    <location>
        <begin position="738"/>
        <end position="755"/>
    </location>
</feature>
<sequence length="1280" mass="134187">MPLLGIFSKKNKASRKGDVTRGSPSINSVNSELESALSSPTSEYIHTDRSLPSSPNGRDHLHPRDAARNLYPSAGASSSKLRLPFGRKKMAAASSSTVDNLTDYAARPGYLGRLSSGAMSDAEADPRHLDPPPNKRSVFAAYGDPHSALSTRSLPDTPHSGSSSPKRPFFNWSKSQHSTPSKAVLQKTRPAASSPLSPQLDAESSFNLKSFRHVRPPSPAHSTASAASLQPPTVPVARPRNVSTASDSSQRISVAAFREAQARRSAAGSPVPSFRSISPGPQLDQGRGRPNVPPSPRQHPPHARIASRSVSRNPLDGRRLSSLVYDSDSDESASSSEADSDDDQAAKNNLGRRRTLTQQKKAAAHGGGKPRTTKSEIGHGSASTSQLHTRPPRLPPPRMSTMPVSSPEVRKRASLSTSAASPSAPAQRATLIANSSPGPDSRQSRHIREASSVSNPPAPVRRSIVISQDSDSSDSEDDAPLASLIPPRRPGSSLSHQSNRSQSSARATKPLIDISTLTGPNRRPLESGPTASAPSPAFTPGKTLVSSPVSMTPPTPPITSTSPPTRFVSPPGSPVKAAKTLSTEPSPVVPQRTIPVRKGTADSAVREGLNERLGKVMMSSASSAASSSSATSSSVTRSTASSGRAQTTPTLRADPPTPSVNLQSTIRQTGHRRSSSDNPSMRTRSTDDNMDELVRMLGGGIRLISKNGEEQGSGEEDEKLTKKVFPGKKSFPGKRAEDDETSEDESEEEDSDDETEGRGKRKGSASPTEDISPPIPILRRTPVPSFSVTSRPQQHKGTVSLSGSDVSQPRQRNSTFIPPSPTTSSSDLPARNTPPVRASPPVKTTSLPVKAIPSPRAAPSKITTTTTAPVPNAPKSATLNPTSASTGNNSRQRSSSMMPLMTIPASPKVAMFPVPTKPFATPRESPASSTGDSSSGRAPLTPRDGSDIASGSTSNSGREPKKEQWSGGASGLGLGPKGHAKRRSVSFEEDPAVPIKGKNKPENDETRRRDRRRDEAKAAIELGNVINGRGPIVDDDEEDTPINQITSARVSTIGPMMGGPMPMQMGFGGPAPGWNGWPQMAMNPQMLSPAQFMGPMPPPGDPAFFAAHQQAMMYAKQAYQMAVAQQAMAAAGDEWERTSAIGGSVYGGGAPSMYGMGGGWSSAGSMIFPSSQSMYGGGARSEYGGGGGGGNRWSSSQSVYGESFGDRRKRGTGGRDSVYVPPVPPVPQRSSVVGGGGGGGGRGVANPRTRTVSQPANPVRPSSGSNSPRRAPPSSWKAGV</sequence>
<feature type="compositionally biased region" description="Basic and acidic residues" evidence="1">
    <location>
        <begin position="999"/>
        <end position="1016"/>
    </location>
</feature>
<feature type="compositionally biased region" description="Polar residues" evidence="1">
    <location>
        <begin position="784"/>
        <end position="813"/>
    </location>
</feature>
<evidence type="ECO:0000313" key="2">
    <source>
        <dbReference type="EMBL" id="KAK0491816.1"/>
    </source>
</evidence>
<feature type="compositionally biased region" description="Polar residues" evidence="1">
    <location>
        <begin position="22"/>
        <end position="56"/>
    </location>
</feature>
<feature type="compositionally biased region" description="Polar residues" evidence="1">
    <location>
        <begin position="659"/>
        <end position="668"/>
    </location>
</feature>
<feature type="compositionally biased region" description="Gly residues" evidence="1">
    <location>
        <begin position="1233"/>
        <end position="1243"/>
    </location>
</feature>
<feature type="compositionally biased region" description="Low complexity" evidence="1">
    <location>
        <begin position="619"/>
        <end position="642"/>
    </location>
</feature>
<dbReference type="Proteomes" id="UP001175228">
    <property type="component" value="Unassembled WGS sequence"/>
</dbReference>
<feature type="compositionally biased region" description="Low complexity" evidence="1">
    <location>
        <begin position="925"/>
        <end position="935"/>
    </location>
</feature>
<evidence type="ECO:0000256" key="1">
    <source>
        <dbReference type="SAM" id="MobiDB-lite"/>
    </source>
</evidence>
<proteinExistence type="predicted"/>
<feature type="compositionally biased region" description="Low complexity" evidence="1">
    <location>
        <begin position="414"/>
        <end position="426"/>
    </location>
</feature>
<feature type="region of interest" description="Disordered" evidence="1">
    <location>
        <begin position="1"/>
        <end position="103"/>
    </location>
</feature>
<feature type="compositionally biased region" description="Polar residues" evidence="1">
    <location>
        <begin position="241"/>
        <end position="252"/>
    </location>
</feature>
<organism evidence="2 3">
    <name type="scientific">Armillaria luteobubalina</name>
    <dbReference type="NCBI Taxonomy" id="153913"/>
    <lineage>
        <taxon>Eukaryota</taxon>
        <taxon>Fungi</taxon>
        <taxon>Dikarya</taxon>
        <taxon>Basidiomycota</taxon>
        <taxon>Agaricomycotina</taxon>
        <taxon>Agaricomycetes</taxon>
        <taxon>Agaricomycetidae</taxon>
        <taxon>Agaricales</taxon>
        <taxon>Marasmiineae</taxon>
        <taxon>Physalacriaceae</taxon>
        <taxon>Armillaria</taxon>
    </lineage>
</organism>
<feature type="compositionally biased region" description="Polar residues" evidence="1">
    <location>
        <begin position="194"/>
        <end position="208"/>
    </location>
</feature>
<feature type="compositionally biased region" description="Basic and acidic residues" evidence="1">
    <location>
        <begin position="57"/>
        <end position="67"/>
    </location>
</feature>
<feature type="compositionally biased region" description="Basic and acidic residues" evidence="1">
    <location>
        <begin position="604"/>
        <end position="614"/>
    </location>
</feature>
<feature type="compositionally biased region" description="Polar residues" evidence="1">
    <location>
        <begin position="1248"/>
        <end position="1268"/>
    </location>
</feature>
<feature type="compositionally biased region" description="Polar residues" evidence="1">
    <location>
        <begin position="875"/>
        <end position="897"/>
    </location>
</feature>